<accession>A0A3A4R4W3</accession>
<comment type="caution">
    <text evidence="3">The sequence shown here is derived from an EMBL/GenBank/DDBJ whole genome shotgun (WGS) entry which is preliminary data.</text>
</comment>
<gene>
    <name evidence="3" type="primary">bamD</name>
    <name evidence="3" type="ORF">C4541_02445</name>
</gene>
<proteinExistence type="predicted"/>
<protein>
    <submittedName>
        <fullName evidence="3">Outer membrane protein assembly factor BamD</fullName>
    </submittedName>
</protein>
<feature type="transmembrane region" description="Helical" evidence="1">
    <location>
        <begin position="15"/>
        <end position="40"/>
    </location>
</feature>
<dbReference type="Gene3D" id="1.25.40.10">
    <property type="entry name" value="Tetratricopeptide repeat domain"/>
    <property type="match status" value="1"/>
</dbReference>
<dbReference type="InterPro" id="IPR018704">
    <property type="entry name" value="SecYEG/CpoB_TPR"/>
</dbReference>
<dbReference type="Proteomes" id="UP000266426">
    <property type="component" value="Unassembled WGS sequence"/>
</dbReference>
<sequence>MKIQIPLQNKFNKQLMYHAIGILVLVVMLCAVTLPTLYYIRYKNGALLDSSQIKLYSYEQFELDLAEAGEFLERGLYDNAIILLRESARNSLKRYFAAEALTRIADLLYSSEEIQNQDRYVQALEFYGVAMSFSEDQQARIWKSFQIANCHFKTSSIDSAIALYKDFINKYPDSEYCVDAQLNLASLYLKRNKFSLARETLQVVLNTAVSEKQFSLAVFQLANSFMQESEKETIIYQ</sequence>
<dbReference type="EMBL" id="QZJZ01000015">
    <property type="protein sequence ID" value="RJP61214.1"/>
    <property type="molecule type" value="Genomic_DNA"/>
</dbReference>
<evidence type="ECO:0000256" key="1">
    <source>
        <dbReference type="SAM" id="Phobius"/>
    </source>
</evidence>
<organism evidence="3 4">
    <name type="scientific">Candidatus Auribacter fodinae</name>
    <dbReference type="NCBI Taxonomy" id="2093366"/>
    <lineage>
        <taxon>Bacteria</taxon>
        <taxon>Pseudomonadati</taxon>
        <taxon>Candidatus Auribacterota</taxon>
        <taxon>Candidatus Auribacteria</taxon>
        <taxon>Candidatus Auribacterales</taxon>
        <taxon>Candidatus Auribacteraceae</taxon>
        <taxon>Candidatus Auribacter</taxon>
    </lineage>
</organism>
<dbReference type="Pfam" id="PF09976">
    <property type="entry name" value="TPR_21"/>
    <property type="match status" value="1"/>
</dbReference>
<dbReference type="InterPro" id="IPR011990">
    <property type="entry name" value="TPR-like_helical_dom_sf"/>
</dbReference>
<evidence type="ECO:0000259" key="2">
    <source>
        <dbReference type="Pfam" id="PF09976"/>
    </source>
</evidence>
<dbReference type="AlphaFoldDB" id="A0A3A4R4W3"/>
<keyword evidence="1" id="KW-1133">Transmembrane helix</keyword>
<evidence type="ECO:0000313" key="4">
    <source>
        <dbReference type="Proteomes" id="UP000266426"/>
    </source>
</evidence>
<feature type="domain" description="Ancillary SecYEG translocon subunit/Cell division coordinator CpoB TPR" evidence="2">
    <location>
        <begin position="143"/>
        <end position="230"/>
    </location>
</feature>
<name>A0A3A4R4W3_9BACT</name>
<evidence type="ECO:0000313" key="3">
    <source>
        <dbReference type="EMBL" id="RJP61214.1"/>
    </source>
</evidence>
<keyword evidence="1" id="KW-0812">Transmembrane</keyword>
<keyword evidence="1" id="KW-0472">Membrane</keyword>
<dbReference type="SUPFAM" id="SSF48452">
    <property type="entry name" value="TPR-like"/>
    <property type="match status" value="1"/>
</dbReference>
<reference evidence="3 4" key="1">
    <citation type="journal article" date="2017" name="ISME J.">
        <title>Energy and carbon metabolisms in a deep terrestrial subsurface fluid microbial community.</title>
        <authorList>
            <person name="Momper L."/>
            <person name="Jungbluth S.P."/>
            <person name="Lee M.D."/>
            <person name="Amend J.P."/>
        </authorList>
    </citation>
    <scope>NUCLEOTIDE SEQUENCE [LARGE SCALE GENOMIC DNA]</scope>
    <source>
        <strain evidence="3">SURF_26</strain>
    </source>
</reference>